<dbReference type="Gene3D" id="3.40.50.720">
    <property type="entry name" value="NAD(P)-binding Rossmann-like Domain"/>
    <property type="match status" value="1"/>
</dbReference>
<dbReference type="CDD" id="cd01488">
    <property type="entry name" value="Uba3_RUB"/>
    <property type="match status" value="1"/>
</dbReference>
<gene>
    <name evidence="13" type="ORF">TOLI1172_LOCUS3547</name>
</gene>
<dbReference type="InterPro" id="IPR035985">
    <property type="entry name" value="Ubiquitin-activating_enz"/>
</dbReference>
<proteinExistence type="inferred from homology"/>
<dbReference type="PANTHER" id="PTHR10953:SF6">
    <property type="entry name" value="NEDD8-ACTIVATING ENZYME E1 CATALYTIC SUBUNIT"/>
    <property type="match status" value="1"/>
</dbReference>
<evidence type="ECO:0000313" key="13">
    <source>
        <dbReference type="EMBL" id="CAD8819158.1"/>
    </source>
</evidence>
<evidence type="ECO:0000256" key="1">
    <source>
        <dbReference type="ARBA" id="ARBA00005032"/>
    </source>
</evidence>
<comment type="similarity">
    <text evidence="2 11">Belongs to the ubiquitin-activating E1 family. UBA3 subfamily.</text>
</comment>
<evidence type="ECO:0000256" key="7">
    <source>
        <dbReference type="ARBA" id="ARBA00022840"/>
    </source>
</evidence>
<organism evidence="13">
    <name type="scientific">Timspurckia oligopyrenoides</name>
    <dbReference type="NCBI Taxonomy" id="708627"/>
    <lineage>
        <taxon>Eukaryota</taxon>
        <taxon>Rhodophyta</taxon>
        <taxon>Bangiophyceae</taxon>
        <taxon>Porphyridiales</taxon>
        <taxon>Porphyridiaceae</taxon>
        <taxon>Timspurckia</taxon>
    </lineage>
</organism>
<dbReference type="InterPro" id="IPR033127">
    <property type="entry name" value="UBQ-activ_enz_E1_Cys_AS"/>
</dbReference>
<feature type="domain" description="E2 binding" evidence="12">
    <location>
        <begin position="343"/>
        <end position="441"/>
    </location>
</feature>
<comment type="pathway">
    <text evidence="1 11">Protein modification; protein neddylation.</text>
</comment>
<comment type="function">
    <text evidence="11">Catalytic subunit of the dimeric E1 enzyme, which activates NEDD8.</text>
</comment>
<dbReference type="Gene3D" id="1.10.10.520">
    <property type="entry name" value="Ubiquitin activating enzymes (Uba3). Chain: B, domain 2"/>
    <property type="match status" value="1"/>
</dbReference>
<dbReference type="AlphaFoldDB" id="A0A7S0ZEE8"/>
<reference evidence="13" key="1">
    <citation type="submission" date="2021-01" db="EMBL/GenBank/DDBJ databases">
        <authorList>
            <person name="Corre E."/>
            <person name="Pelletier E."/>
            <person name="Niang G."/>
            <person name="Scheremetjew M."/>
            <person name="Finn R."/>
            <person name="Kale V."/>
            <person name="Holt S."/>
            <person name="Cochrane G."/>
            <person name="Meng A."/>
            <person name="Brown T."/>
            <person name="Cohen L."/>
        </authorList>
    </citation>
    <scope>NUCLEOTIDE SEQUENCE</scope>
    <source>
        <strain evidence="13">CCMP3278</strain>
    </source>
</reference>
<keyword evidence="7 11" id="KW-0067">ATP-binding</keyword>
<evidence type="ECO:0000256" key="2">
    <source>
        <dbReference type="ARBA" id="ARBA00006310"/>
    </source>
</evidence>
<dbReference type="SMART" id="SM01181">
    <property type="entry name" value="E2_bind"/>
    <property type="match status" value="1"/>
</dbReference>
<evidence type="ECO:0000256" key="6">
    <source>
        <dbReference type="ARBA" id="ARBA00022786"/>
    </source>
</evidence>
<evidence type="ECO:0000259" key="12">
    <source>
        <dbReference type="SMART" id="SM01181"/>
    </source>
</evidence>
<evidence type="ECO:0000256" key="11">
    <source>
        <dbReference type="RuleBase" id="RU368009"/>
    </source>
</evidence>
<name>A0A7S0ZEE8_9RHOD</name>
<accession>A0A7S0ZEE8</accession>
<dbReference type="GO" id="GO:0005524">
    <property type="term" value="F:ATP binding"/>
    <property type="evidence" value="ECO:0007669"/>
    <property type="project" value="UniProtKB-UniRule"/>
</dbReference>
<dbReference type="GO" id="GO:0005737">
    <property type="term" value="C:cytoplasm"/>
    <property type="evidence" value="ECO:0007669"/>
    <property type="project" value="TreeGrafter"/>
</dbReference>
<comment type="catalytic activity">
    <reaction evidence="9 11">
        <text>ATP + [NEDD8 protein] + [E1 NEDD8-activating enzyme]-L-cysteine = AMP + diphosphate + [E1 NEDD8-activating enzyme]-S-[NEDD8 protein]-yl-L-cysteine.</text>
        <dbReference type="EC" id="6.2.1.64"/>
    </reaction>
</comment>
<evidence type="ECO:0000256" key="9">
    <source>
        <dbReference type="ARBA" id="ARBA00024626"/>
    </source>
</evidence>
<dbReference type="FunFam" id="1.10.10.520:FF:000001">
    <property type="entry name" value="NEDD8-activating enzyme E1 catalytic subunit"/>
    <property type="match status" value="1"/>
</dbReference>
<dbReference type="InterPro" id="IPR030468">
    <property type="entry name" value="Uba3_N"/>
</dbReference>
<evidence type="ECO:0000256" key="8">
    <source>
        <dbReference type="ARBA" id="ARBA00023624"/>
    </source>
</evidence>
<dbReference type="GO" id="GO:0045116">
    <property type="term" value="P:protein neddylation"/>
    <property type="evidence" value="ECO:0007669"/>
    <property type="project" value="UniProtKB-UniRule"/>
</dbReference>
<dbReference type="GO" id="GO:0019781">
    <property type="term" value="F:NEDD8 activating enzyme activity"/>
    <property type="evidence" value="ECO:0007669"/>
    <property type="project" value="UniProtKB-UniRule"/>
</dbReference>
<dbReference type="InterPro" id="IPR045886">
    <property type="entry name" value="ThiF/MoeB/HesA"/>
</dbReference>
<dbReference type="EC" id="6.2.1.64" evidence="8 11"/>
<sequence>MEFERWKDLELLLRRSSPMCQPAFEAGPENLEFIRTQCRILVIGAGGLGCELLKDLALSGFGQIEVIDMDVIDVSNLNRQFLFRKSDVGKSKAQVAARFVSQRCPSTTVRAHMNNIMDFDDDFYRNFHIIVAGLDSIEARRWLNALIVRMVQFDDDGNIDPSTIIPLVDGGTEGFLGQARVIIPKITACFECTLDLFPPQRNFPLCTMANTPRLPEHCIEYAHLVLWSSVKPFGTCAFDGDNSEHVEWVYTRALQRAENFGIHGVTYRLTQGVVKNIVPAVASTNAIVAAVSAHEVLKLATYIGPSMKNYMMYNGHRGVYTYTYENEKKVDCGVCGAPAPKRIRLSKDETLQMLVERLKEDPELRLSKPSLRWMSGGALYFSTPEALEKQTAVNLPKSLYELFVSNSNHASHKVSEQNMQMHLTLSDSVLPMVRSIILELTQ</sequence>
<evidence type="ECO:0000256" key="5">
    <source>
        <dbReference type="ARBA" id="ARBA00022741"/>
    </source>
</evidence>
<protein>
    <recommendedName>
        <fullName evidence="3 11">NEDD8-activating enzyme E1 catalytic subunit</fullName>
        <ecNumber evidence="8 11">6.2.1.64</ecNumber>
    </recommendedName>
</protein>
<dbReference type="EMBL" id="HBFP01004986">
    <property type="protein sequence ID" value="CAD8819158.1"/>
    <property type="molecule type" value="Transcribed_RNA"/>
</dbReference>
<dbReference type="InterPro" id="IPR023318">
    <property type="entry name" value="Ub_act_enz_dom_a_sf"/>
</dbReference>
<evidence type="ECO:0000256" key="3">
    <source>
        <dbReference type="ARBA" id="ARBA00015203"/>
    </source>
</evidence>
<feature type="active site" description="Glycyl thioester intermediate" evidence="10">
    <location>
        <position position="206"/>
    </location>
</feature>
<dbReference type="Pfam" id="PF08825">
    <property type="entry name" value="E2_bind"/>
    <property type="match status" value="1"/>
</dbReference>
<keyword evidence="5 11" id="KW-0547">Nucleotide-binding</keyword>
<dbReference type="PANTHER" id="PTHR10953">
    <property type="entry name" value="UBIQUITIN-ACTIVATING ENZYME E1"/>
    <property type="match status" value="1"/>
</dbReference>
<keyword evidence="4 11" id="KW-0436">Ligase</keyword>
<dbReference type="Pfam" id="PF00899">
    <property type="entry name" value="ThiF"/>
    <property type="match status" value="1"/>
</dbReference>
<dbReference type="UniPathway" id="UPA00885"/>
<keyword evidence="6 11" id="KW-0833">Ubl conjugation pathway</keyword>
<dbReference type="Gene3D" id="3.10.290.20">
    <property type="entry name" value="Ubiquitin-like 2 activating enzyme e1b. Chain: B, domain 3"/>
    <property type="match status" value="1"/>
</dbReference>
<evidence type="ECO:0000256" key="10">
    <source>
        <dbReference type="PROSITE-ProRule" id="PRU10132"/>
    </source>
</evidence>
<dbReference type="PROSITE" id="PS00865">
    <property type="entry name" value="UBIQUITIN_ACTIVAT_2"/>
    <property type="match status" value="1"/>
</dbReference>
<dbReference type="InterPro" id="IPR014929">
    <property type="entry name" value="E2-binding"/>
</dbReference>
<evidence type="ECO:0000256" key="4">
    <source>
        <dbReference type="ARBA" id="ARBA00022598"/>
    </source>
</evidence>
<dbReference type="InterPro" id="IPR000594">
    <property type="entry name" value="ThiF_NAD_FAD-bd"/>
</dbReference>
<dbReference type="SUPFAM" id="SSF69572">
    <property type="entry name" value="Activating enzymes of the ubiquitin-like proteins"/>
    <property type="match status" value="1"/>
</dbReference>
<dbReference type="GO" id="GO:0005634">
    <property type="term" value="C:nucleus"/>
    <property type="evidence" value="ECO:0007669"/>
    <property type="project" value="TreeGrafter"/>
</dbReference>